<protein>
    <submittedName>
        <fullName evidence="1">Uncharacterized protein</fullName>
    </submittedName>
</protein>
<dbReference type="Proteomes" id="UP000315995">
    <property type="component" value="Chromosome"/>
</dbReference>
<accession>A0A4Y6PLW6</accession>
<name>A0A4Y6PLW6_PERCE</name>
<dbReference type="AlphaFoldDB" id="A0A4Y6PLW6"/>
<organism evidence="1 2">
    <name type="scientific">Persicimonas caeni</name>
    <dbReference type="NCBI Taxonomy" id="2292766"/>
    <lineage>
        <taxon>Bacteria</taxon>
        <taxon>Deltaproteobacteria</taxon>
        <taxon>Bradymonadales</taxon>
        <taxon>Bradymonadaceae</taxon>
        <taxon>Persicimonas</taxon>
    </lineage>
</organism>
<proteinExistence type="predicted"/>
<gene>
    <name evidence="1" type="ORF">FIV42_00570</name>
</gene>
<dbReference type="EMBL" id="CP041186">
    <property type="protein sequence ID" value="QDG49278.1"/>
    <property type="molecule type" value="Genomic_DNA"/>
</dbReference>
<dbReference type="Gene3D" id="3.90.75.20">
    <property type="match status" value="1"/>
</dbReference>
<keyword evidence="2" id="KW-1185">Reference proteome</keyword>
<evidence type="ECO:0000313" key="2">
    <source>
        <dbReference type="Proteomes" id="UP000315995"/>
    </source>
</evidence>
<sequence length="97" mass="11735">MHGGDYAICTDGAVWSIKSGEWQRKAVWTEHGHRTVELYRHGQRTRRRVSVMVREAFDNDNERKNDEDNELRWYLRRQYGLDDNELQALFNEEYDDE</sequence>
<accession>A0A5B8Y439</accession>
<reference evidence="1 2" key="1">
    <citation type="submission" date="2019-06" db="EMBL/GenBank/DDBJ databases">
        <title>Persicimonas caeni gen. nov., sp. nov., a predatory bacterium isolated from solar saltern.</title>
        <authorList>
            <person name="Wang S."/>
        </authorList>
    </citation>
    <scope>NUCLEOTIDE SEQUENCE [LARGE SCALE GENOMIC DNA]</scope>
    <source>
        <strain evidence="1 2">YN101</strain>
    </source>
</reference>
<evidence type="ECO:0000313" key="1">
    <source>
        <dbReference type="EMBL" id="QDG49278.1"/>
    </source>
</evidence>
<dbReference type="RefSeq" id="WP_141195777.1">
    <property type="nucleotide sequence ID" value="NZ_CP041186.1"/>
</dbReference>